<dbReference type="GO" id="GO:0016803">
    <property type="term" value="F:ether hydrolase activity"/>
    <property type="evidence" value="ECO:0007669"/>
    <property type="project" value="TreeGrafter"/>
</dbReference>
<dbReference type="STRING" id="1280847.SAMN04488036_106163"/>
<accession>A0A1I4FML6</accession>
<dbReference type="EMBL" id="FOSZ01000006">
    <property type="protein sequence ID" value="SFL19125.1"/>
    <property type="molecule type" value="Genomic_DNA"/>
</dbReference>
<dbReference type="Proteomes" id="UP000198851">
    <property type="component" value="Unassembled WGS sequence"/>
</dbReference>
<dbReference type="GO" id="GO:0009254">
    <property type="term" value="P:peptidoglycan turnover"/>
    <property type="evidence" value="ECO:0007669"/>
    <property type="project" value="TreeGrafter"/>
</dbReference>
<keyword evidence="5" id="KW-1185">Reference proteome</keyword>
<dbReference type="PANTHER" id="PTHR10088:SF4">
    <property type="entry name" value="GLUCOKINASE REGULATORY PROTEIN"/>
    <property type="match status" value="1"/>
</dbReference>
<dbReference type="GO" id="GO:0097367">
    <property type="term" value="F:carbohydrate derivative binding"/>
    <property type="evidence" value="ECO:0007669"/>
    <property type="project" value="InterPro"/>
</dbReference>
<feature type="domain" description="SIS" evidence="3">
    <location>
        <begin position="72"/>
        <end position="233"/>
    </location>
</feature>
<dbReference type="InterPro" id="IPR046348">
    <property type="entry name" value="SIS_dom_sf"/>
</dbReference>
<dbReference type="CDD" id="cd05007">
    <property type="entry name" value="SIS_Etherase"/>
    <property type="match status" value="1"/>
</dbReference>
<protein>
    <submittedName>
        <fullName evidence="4">N-acetylmuramic acid 6-phosphate etherase</fullName>
    </submittedName>
</protein>
<dbReference type="InterPro" id="IPR005488">
    <property type="entry name" value="Etherase_MurQ"/>
</dbReference>
<evidence type="ECO:0000313" key="4">
    <source>
        <dbReference type="EMBL" id="SFL19125.1"/>
    </source>
</evidence>
<dbReference type="Gene3D" id="3.40.50.10490">
    <property type="entry name" value="Glucose-6-phosphate isomerase like protein, domain 1"/>
    <property type="match status" value="1"/>
</dbReference>
<name>A0A1I4FML6_9RHOB</name>
<evidence type="ECO:0000256" key="2">
    <source>
        <dbReference type="ARBA" id="ARBA00023277"/>
    </source>
</evidence>
<keyword evidence="2" id="KW-0119">Carbohydrate metabolism</keyword>
<dbReference type="InterPro" id="IPR040190">
    <property type="entry name" value="MURQ/GCKR"/>
</dbReference>
<reference evidence="5" key="1">
    <citation type="submission" date="2016-10" db="EMBL/GenBank/DDBJ databases">
        <authorList>
            <person name="Varghese N."/>
            <person name="Submissions S."/>
        </authorList>
    </citation>
    <scope>NUCLEOTIDE SEQUENCE [LARGE SCALE GENOMIC DNA]</scope>
    <source>
        <strain evidence="5">DSM 28453</strain>
    </source>
</reference>
<evidence type="ECO:0000259" key="3">
    <source>
        <dbReference type="PROSITE" id="PS51464"/>
    </source>
</evidence>
<dbReference type="Pfam" id="PF01380">
    <property type="entry name" value="SIS"/>
    <property type="match status" value="1"/>
</dbReference>
<organism evidence="4 5">
    <name type="scientific">Shimia haliotis</name>
    <dbReference type="NCBI Taxonomy" id="1280847"/>
    <lineage>
        <taxon>Bacteria</taxon>
        <taxon>Pseudomonadati</taxon>
        <taxon>Pseudomonadota</taxon>
        <taxon>Alphaproteobacteria</taxon>
        <taxon>Rhodobacterales</taxon>
        <taxon>Roseobacteraceae</taxon>
    </lineage>
</organism>
<dbReference type="InterPro" id="IPR001347">
    <property type="entry name" value="SIS_dom"/>
</dbReference>
<dbReference type="AlphaFoldDB" id="A0A1I4FML6"/>
<gene>
    <name evidence="4" type="ORF">SAMN04488036_106163</name>
</gene>
<proteinExistence type="predicted"/>
<dbReference type="PROSITE" id="PS51464">
    <property type="entry name" value="SIS"/>
    <property type="match status" value="1"/>
</dbReference>
<dbReference type="SUPFAM" id="SSF53697">
    <property type="entry name" value="SIS domain"/>
    <property type="match status" value="1"/>
</dbReference>
<dbReference type="PANTHER" id="PTHR10088">
    <property type="entry name" value="GLUCOKINASE REGULATORY PROTEIN"/>
    <property type="match status" value="1"/>
</dbReference>
<sequence length="314" mass="32118">MVDKWYLKGILNRNQRGNHVSAKVTEQIHASAAGLDARPLTEIAEILAEAQAEAARATLPASRDIAAGSEAMAATIKTGGTLHYVAAGSSGLMAAADAMELGGTFGIPSKQIRIHMAGGIPQSADMPGDTEDATDALANALADLGTKDTVIAVSASGTTPYTLAAQEIAQRAGATVIGIANNSGSALLLESDIAICLETPPEVLSGSTRMGAGTAQKIALNMMSTLMAVKLGHVHDGMMVNLRADNIKLRERAKTIVKTIAGSADEVAASALQATNGDVKAAVLCASGVDLPSTALRLLEEADGNLRKALNQLT</sequence>
<dbReference type="GO" id="GO:0046348">
    <property type="term" value="P:amino sugar catabolic process"/>
    <property type="evidence" value="ECO:0007669"/>
    <property type="project" value="InterPro"/>
</dbReference>
<dbReference type="Gene3D" id="1.10.8.1080">
    <property type="match status" value="1"/>
</dbReference>
<evidence type="ECO:0000313" key="5">
    <source>
        <dbReference type="Proteomes" id="UP000198851"/>
    </source>
</evidence>
<dbReference type="NCBIfam" id="NF003915">
    <property type="entry name" value="PRK05441.1"/>
    <property type="match status" value="1"/>
</dbReference>
<dbReference type="GO" id="GO:0016835">
    <property type="term" value="F:carbon-oxygen lyase activity"/>
    <property type="evidence" value="ECO:0007669"/>
    <property type="project" value="InterPro"/>
</dbReference>
<evidence type="ECO:0000256" key="1">
    <source>
        <dbReference type="ARBA" id="ARBA00023239"/>
    </source>
</evidence>
<keyword evidence="1" id="KW-0456">Lyase</keyword>
<dbReference type="OrthoDB" id="9813395at2"/>